<proteinExistence type="predicted"/>
<accession>A0ABN1WVB7</accession>
<protein>
    <submittedName>
        <fullName evidence="2">Uncharacterized protein</fullName>
    </submittedName>
</protein>
<keyword evidence="3" id="KW-1185">Reference proteome</keyword>
<sequence length="89" mass="9366">MPKTLTITIAVQYTHATYRRIRSCTPSATTSATPPSPTAGTGPSRRARKSEVVSPIPVVSTFVTQNSTVTWGTLLTGSRTGVIGSTGRM</sequence>
<dbReference type="Proteomes" id="UP001500037">
    <property type="component" value="Unassembled WGS sequence"/>
</dbReference>
<comment type="caution">
    <text evidence="2">The sequence shown here is derived from an EMBL/GenBank/DDBJ whole genome shotgun (WGS) entry which is preliminary data.</text>
</comment>
<dbReference type="EMBL" id="BAAALF010000161">
    <property type="protein sequence ID" value="GAA1263906.1"/>
    <property type="molecule type" value="Genomic_DNA"/>
</dbReference>
<evidence type="ECO:0000313" key="3">
    <source>
        <dbReference type="Proteomes" id="UP001500037"/>
    </source>
</evidence>
<organism evidence="2 3">
    <name type="scientific">Kitasatospora nipponensis</name>
    <dbReference type="NCBI Taxonomy" id="258049"/>
    <lineage>
        <taxon>Bacteria</taxon>
        <taxon>Bacillati</taxon>
        <taxon>Actinomycetota</taxon>
        <taxon>Actinomycetes</taxon>
        <taxon>Kitasatosporales</taxon>
        <taxon>Streptomycetaceae</taxon>
        <taxon>Kitasatospora</taxon>
    </lineage>
</organism>
<evidence type="ECO:0000313" key="2">
    <source>
        <dbReference type="EMBL" id="GAA1263906.1"/>
    </source>
</evidence>
<evidence type="ECO:0000256" key="1">
    <source>
        <dbReference type="SAM" id="MobiDB-lite"/>
    </source>
</evidence>
<gene>
    <name evidence="2" type="ORF">GCM10009665_61750</name>
</gene>
<name>A0ABN1WVB7_9ACTN</name>
<reference evidence="2 3" key="1">
    <citation type="journal article" date="2019" name="Int. J. Syst. Evol. Microbiol.">
        <title>The Global Catalogue of Microorganisms (GCM) 10K type strain sequencing project: providing services to taxonomists for standard genome sequencing and annotation.</title>
        <authorList>
            <consortium name="The Broad Institute Genomics Platform"/>
            <consortium name="The Broad Institute Genome Sequencing Center for Infectious Disease"/>
            <person name="Wu L."/>
            <person name="Ma J."/>
        </authorList>
    </citation>
    <scope>NUCLEOTIDE SEQUENCE [LARGE SCALE GENOMIC DNA]</scope>
    <source>
        <strain evidence="2 3">JCM 13004</strain>
    </source>
</reference>
<feature type="region of interest" description="Disordered" evidence="1">
    <location>
        <begin position="24"/>
        <end position="52"/>
    </location>
</feature>
<feature type="compositionally biased region" description="Low complexity" evidence="1">
    <location>
        <begin position="25"/>
        <end position="44"/>
    </location>
</feature>